<dbReference type="RefSeq" id="WP_190947149.1">
    <property type="nucleotide sequence ID" value="NZ_JACJSI010000455.1"/>
</dbReference>
<reference evidence="1 2" key="1">
    <citation type="journal article" date="2020" name="ISME J.">
        <title>Comparative genomics reveals insights into cyanobacterial evolution and habitat adaptation.</title>
        <authorList>
            <person name="Chen M.Y."/>
            <person name="Teng W.K."/>
            <person name="Zhao L."/>
            <person name="Hu C.X."/>
            <person name="Zhou Y.K."/>
            <person name="Han B.P."/>
            <person name="Song L.R."/>
            <person name="Shu W.S."/>
        </authorList>
    </citation>
    <scope>NUCLEOTIDE SEQUENCE [LARGE SCALE GENOMIC DNA]</scope>
    <source>
        <strain evidence="1 2">FACHB-838</strain>
    </source>
</reference>
<accession>A0ABR8E763</accession>
<proteinExistence type="predicted"/>
<gene>
    <name evidence="1" type="ORF">H6G97_46995</name>
</gene>
<organism evidence="1 2">
    <name type="scientific">Nostoc flagelliforme FACHB-838</name>
    <dbReference type="NCBI Taxonomy" id="2692904"/>
    <lineage>
        <taxon>Bacteria</taxon>
        <taxon>Bacillati</taxon>
        <taxon>Cyanobacteriota</taxon>
        <taxon>Cyanophyceae</taxon>
        <taxon>Nostocales</taxon>
        <taxon>Nostocaceae</taxon>
        <taxon>Nostoc</taxon>
    </lineage>
</organism>
<comment type="caution">
    <text evidence="1">The sequence shown here is derived from an EMBL/GenBank/DDBJ whole genome shotgun (WGS) entry which is preliminary data.</text>
</comment>
<dbReference type="EMBL" id="JACJSI010000455">
    <property type="protein sequence ID" value="MBD2536429.1"/>
    <property type="molecule type" value="Genomic_DNA"/>
</dbReference>
<keyword evidence="2" id="KW-1185">Reference proteome</keyword>
<evidence type="ECO:0000313" key="1">
    <source>
        <dbReference type="EMBL" id="MBD2536429.1"/>
    </source>
</evidence>
<name>A0ABR8E763_9NOSO</name>
<protein>
    <submittedName>
        <fullName evidence="1">Uncharacterized protein</fullName>
    </submittedName>
</protein>
<dbReference type="Proteomes" id="UP000623440">
    <property type="component" value="Unassembled WGS sequence"/>
</dbReference>
<evidence type="ECO:0000313" key="2">
    <source>
        <dbReference type="Proteomes" id="UP000623440"/>
    </source>
</evidence>
<sequence>MSYLFMPSLFTIHHSFGESIREGDKQSKFLEDTSSDRHVPQNFFAIGLMANS</sequence>